<evidence type="ECO:0000313" key="1">
    <source>
        <dbReference type="EMBL" id="CBX96892.1"/>
    </source>
</evidence>
<sequence length="104" mass="11377">MVAGARSVWLWLYRPSDAIPYDYIGVPVPTSTIRPREPQGFLTPPSSAPTPVPSNFNANATQPLWAVGRGGRTDVVRGENVGVWLGVRGWPESLECRGLFWRGG</sequence>
<dbReference type="VEuPathDB" id="FungiDB:LEMA_P100230.1"/>
<organism evidence="2">
    <name type="scientific">Leptosphaeria maculans (strain JN3 / isolate v23.1.3 / race Av1-4-5-6-7-8)</name>
    <name type="common">Blackleg fungus</name>
    <name type="synonym">Phoma lingam</name>
    <dbReference type="NCBI Taxonomy" id="985895"/>
    <lineage>
        <taxon>Eukaryota</taxon>
        <taxon>Fungi</taxon>
        <taxon>Dikarya</taxon>
        <taxon>Ascomycota</taxon>
        <taxon>Pezizomycotina</taxon>
        <taxon>Dothideomycetes</taxon>
        <taxon>Pleosporomycetidae</taxon>
        <taxon>Pleosporales</taxon>
        <taxon>Pleosporineae</taxon>
        <taxon>Leptosphaeriaceae</taxon>
        <taxon>Plenodomus</taxon>
        <taxon>Plenodomus lingam/Leptosphaeria maculans species complex</taxon>
    </lineage>
</organism>
<keyword evidence="2" id="KW-1185">Reference proteome</keyword>
<proteinExistence type="predicted"/>
<dbReference type="EMBL" id="FP929130">
    <property type="protein sequence ID" value="CBX96892.1"/>
    <property type="molecule type" value="Genomic_DNA"/>
</dbReference>
<dbReference type="Proteomes" id="UP000002668">
    <property type="component" value="Genome"/>
</dbReference>
<gene>
    <name evidence="1" type="ORF">LEMA_P100230.1</name>
</gene>
<name>E5A032_LEPMJ</name>
<dbReference type="AlphaFoldDB" id="E5A032"/>
<accession>E5A032</accession>
<reference evidence="2" key="1">
    <citation type="journal article" date="2011" name="Nat. Commun.">
        <title>Effector diversification within compartments of the Leptosphaeria maculans genome affected by Repeat-Induced Point mutations.</title>
        <authorList>
            <person name="Rouxel T."/>
            <person name="Grandaubert J."/>
            <person name="Hane J.K."/>
            <person name="Hoede C."/>
            <person name="van de Wouw A.P."/>
            <person name="Couloux A."/>
            <person name="Dominguez V."/>
            <person name="Anthouard V."/>
            <person name="Bally P."/>
            <person name="Bourras S."/>
            <person name="Cozijnsen A.J."/>
            <person name="Ciuffetti L.M."/>
            <person name="Degrave A."/>
            <person name="Dilmaghani A."/>
            <person name="Duret L."/>
            <person name="Fudal I."/>
            <person name="Goodwin S.B."/>
            <person name="Gout L."/>
            <person name="Glaser N."/>
            <person name="Linglin J."/>
            <person name="Kema G.H.J."/>
            <person name="Lapalu N."/>
            <person name="Lawrence C.B."/>
            <person name="May K."/>
            <person name="Meyer M."/>
            <person name="Ollivier B."/>
            <person name="Poulain J."/>
            <person name="Schoch C.L."/>
            <person name="Simon A."/>
            <person name="Spatafora J.W."/>
            <person name="Stachowiak A."/>
            <person name="Turgeon B.G."/>
            <person name="Tyler B.M."/>
            <person name="Vincent D."/>
            <person name="Weissenbach J."/>
            <person name="Amselem J."/>
            <person name="Quesneville H."/>
            <person name="Oliver R.P."/>
            <person name="Wincker P."/>
            <person name="Balesdent M.-H."/>
            <person name="Howlett B.J."/>
        </authorList>
    </citation>
    <scope>NUCLEOTIDE SEQUENCE [LARGE SCALE GENOMIC DNA]</scope>
    <source>
        <strain evidence="2">JN3 / isolate v23.1.3 / race Av1-4-5-6-7-8</strain>
    </source>
</reference>
<dbReference type="HOGENOM" id="CLU_2250636_0_0_1"/>
<evidence type="ECO:0000313" key="2">
    <source>
        <dbReference type="Proteomes" id="UP000002668"/>
    </source>
</evidence>
<dbReference type="InParanoid" id="E5A032"/>
<protein>
    <submittedName>
        <fullName evidence="1">Predicted protein</fullName>
    </submittedName>
</protein>